<dbReference type="InterPro" id="IPR015940">
    <property type="entry name" value="UBA"/>
</dbReference>
<dbReference type="SUPFAM" id="SSF46934">
    <property type="entry name" value="UBA-like"/>
    <property type="match status" value="1"/>
</dbReference>
<feature type="region of interest" description="Disordered" evidence="1">
    <location>
        <begin position="22"/>
        <end position="43"/>
    </location>
</feature>
<feature type="non-terminal residue" evidence="3">
    <location>
        <position position="135"/>
    </location>
</feature>
<dbReference type="Proteomes" id="UP000663881">
    <property type="component" value="Unassembled WGS sequence"/>
</dbReference>
<dbReference type="PROSITE" id="PS50030">
    <property type="entry name" value="UBA"/>
    <property type="match status" value="1"/>
</dbReference>
<comment type="caution">
    <text evidence="3">The sequence shown here is derived from an EMBL/GenBank/DDBJ whole genome shotgun (WGS) entry which is preliminary data.</text>
</comment>
<dbReference type="Pfam" id="PF22562">
    <property type="entry name" value="UBA_7"/>
    <property type="match status" value="1"/>
</dbReference>
<dbReference type="InterPro" id="IPR009060">
    <property type="entry name" value="UBA-like_sf"/>
</dbReference>
<dbReference type="EMBL" id="CAJOAY010025764">
    <property type="protein sequence ID" value="CAF4385831.1"/>
    <property type="molecule type" value="Genomic_DNA"/>
</dbReference>
<feature type="compositionally biased region" description="Polar residues" evidence="1">
    <location>
        <begin position="22"/>
        <end position="39"/>
    </location>
</feature>
<evidence type="ECO:0000256" key="1">
    <source>
        <dbReference type="SAM" id="MobiDB-lite"/>
    </source>
</evidence>
<reference evidence="3" key="1">
    <citation type="submission" date="2021-02" db="EMBL/GenBank/DDBJ databases">
        <authorList>
            <person name="Nowell W R."/>
        </authorList>
    </citation>
    <scope>NUCLEOTIDE SEQUENCE</scope>
</reference>
<evidence type="ECO:0000313" key="4">
    <source>
        <dbReference type="Proteomes" id="UP000663881"/>
    </source>
</evidence>
<evidence type="ECO:0000259" key="2">
    <source>
        <dbReference type="PROSITE" id="PS50030"/>
    </source>
</evidence>
<gene>
    <name evidence="3" type="ORF">OKA104_LOCUS50610</name>
</gene>
<dbReference type="AlphaFoldDB" id="A0A820NAI9"/>
<accession>A0A820NAI9</accession>
<proteinExistence type="predicted"/>
<organism evidence="3 4">
    <name type="scientific">Adineta steineri</name>
    <dbReference type="NCBI Taxonomy" id="433720"/>
    <lineage>
        <taxon>Eukaryota</taxon>
        <taxon>Metazoa</taxon>
        <taxon>Spiralia</taxon>
        <taxon>Gnathifera</taxon>
        <taxon>Rotifera</taxon>
        <taxon>Eurotatoria</taxon>
        <taxon>Bdelloidea</taxon>
        <taxon>Adinetida</taxon>
        <taxon>Adinetidae</taxon>
        <taxon>Adineta</taxon>
    </lineage>
</organism>
<protein>
    <recommendedName>
        <fullName evidence="2">UBA domain-containing protein</fullName>
    </recommendedName>
</protein>
<dbReference type="Gene3D" id="1.10.8.10">
    <property type="entry name" value="DNA helicase RuvA subunit, C-terminal domain"/>
    <property type="match status" value="1"/>
</dbReference>
<feature type="non-terminal residue" evidence="3">
    <location>
        <position position="1"/>
    </location>
</feature>
<evidence type="ECO:0000313" key="3">
    <source>
        <dbReference type="EMBL" id="CAF4385831.1"/>
    </source>
</evidence>
<sequence>LLWRHPDAENIFKQAEEFLLRSSTSPEESANPTTISTTNHDTETRRGLISKLVELGFTEQQARIGLKRTRYDLSAAMDLILARPDITDDNNESDQENESPIINKFEIERKPLFSRNGTFISFRKFRQQRFQPNMK</sequence>
<name>A0A820NAI9_9BILA</name>
<feature type="domain" description="UBA" evidence="2">
    <location>
        <begin position="39"/>
        <end position="83"/>
    </location>
</feature>